<reference evidence="2" key="1">
    <citation type="journal article" date="2022" name="bioRxiv">
        <title>Sequencing and chromosome-scale assembly of the giantPleurodeles waltlgenome.</title>
        <authorList>
            <person name="Brown T."/>
            <person name="Elewa A."/>
            <person name="Iarovenko S."/>
            <person name="Subramanian E."/>
            <person name="Araus A.J."/>
            <person name="Petzold A."/>
            <person name="Susuki M."/>
            <person name="Suzuki K.-i.T."/>
            <person name="Hayashi T."/>
            <person name="Toyoda A."/>
            <person name="Oliveira C."/>
            <person name="Osipova E."/>
            <person name="Leigh N.D."/>
            <person name="Simon A."/>
            <person name="Yun M.H."/>
        </authorList>
    </citation>
    <scope>NUCLEOTIDE SEQUENCE</scope>
    <source>
        <strain evidence="2">20211129_DDA</strain>
        <tissue evidence="2">Liver</tissue>
    </source>
</reference>
<evidence type="ECO:0000313" key="2">
    <source>
        <dbReference type="EMBL" id="KAJ1197974.1"/>
    </source>
</evidence>
<gene>
    <name evidence="2" type="ORF">NDU88_001818</name>
</gene>
<proteinExistence type="predicted"/>
<feature type="compositionally biased region" description="Acidic residues" evidence="1">
    <location>
        <begin position="45"/>
        <end position="56"/>
    </location>
</feature>
<comment type="caution">
    <text evidence="2">The sequence shown here is derived from an EMBL/GenBank/DDBJ whole genome shotgun (WGS) entry which is preliminary data.</text>
</comment>
<dbReference type="EMBL" id="JANPWB010000003">
    <property type="protein sequence ID" value="KAJ1197974.1"/>
    <property type="molecule type" value="Genomic_DNA"/>
</dbReference>
<keyword evidence="3" id="KW-1185">Reference proteome</keyword>
<organism evidence="2 3">
    <name type="scientific">Pleurodeles waltl</name>
    <name type="common">Iberian ribbed newt</name>
    <dbReference type="NCBI Taxonomy" id="8319"/>
    <lineage>
        <taxon>Eukaryota</taxon>
        <taxon>Metazoa</taxon>
        <taxon>Chordata</taxon>
        <taxon>Craniata</taxon>
        <taxon>Vertebrata</taxon>
        <taxon>Euteleostomi</taxon>
        <taxon>Amphibia</taxon>
        <taxon>Batrachia</taxon>
        <taxon>Caudata</taxon>
        <taxon>Salamandroidea</taxon>
        <taxon>Salamandridae</taxon>
        <taxon>Pleurodelinae</taxon>
        <taxon>Pleurodeles</taxon>
    </lineage>
</organism>
<accession>A0AAV7V8V8</accession>
<protein>
    <submittedName>
        <fullName evidence="2">Uncharacterized protein</fullName>
    </submittedName>
</protein>
<evidence type="ECO:0000313" key="3">
    <source>
        <dbReference type="Proteomes" id="UP001066276"/>
    </source>
</evidence>
<feature type="compositionally biased region" description="Basic and acidic residues" evidence="1">
    <location>
        <begin position="20"/>
        <end position="43"/>
    </location>
</feature>
<feature type="region of interest" description="Disordered" evidence="1">
    <location>
        <begin position="20"/>
        <end position="130"/>
    </location>
</feature>
<dbReference type="AlphaFoldDB" id="A0AAV7V8V8"/>
<sequence>MENLEPPGLFFLMEGTAIRFRKEGTRTSSRESQPIRERRKPADSDITEELGEELEADAGSAKQEKAMEKNANLESAVQQKEERRNTDKLREDVESSADTTKQEDAAEEWFETEWWTPPETPLPPVTTQAI</sequence>
<dbReference type="Proteomes" id="UP001066276">
    <property type="component" value="Chromosome 2_1"/>
</dbReference>
<feature type="compositionally biased region" description="Basic and acidic residues" evidence="1">
    <location>
        <begin position="79"/>
        <end position="93"/>
    </location>
</feature>
<name>A0AAV7V8V8_PLEWA</name>
<evidence type="ECO:0000256" key="1">
    <source>
        <dbReference type="SAM" id="MobiDB-lite"/>
    </source>
</evidence>